<dbReference type="eggNOG" id="ENOG502SCBK">
    <property type="taxonomic scope" value="Eukaryota"/>
</dbReference>
<evidence type="ECO:0000256" key="1">
    <source>
        <dbReference type="ARBA" id="ARBA00004496"/>
    </source>
</evidence>
<dbReference type="SUPFAM" id="SSF54762">
    <property type="entry name" value="Signal recognition particle alu RNA binding heterodimer, SRP9/14"/>
    <property type="match status" value="1"/>
</dbReference>
<dbReference type="Proteomes" id="UP000016931">
    <property type="component" value="Unassembled WGS sequence"/>
</dbReference>
<dbReference type="GO" id="GO:0005786">
    <property type="term" value="C:signal recognition particle, endoplasmic reticulum targeting"/>
    <property type="evidence" value="ECO:0007669"/>
    <property type="project" value="UniProtKB-UniRule"/>
</dbReference>
<evidence type="ECO:0000256" key="5">
    <source>
        <dbReference type="ARBA" id="ARBA00023135"/>
    </source>
</evidence>
<evidence type="ECO:0000256" key="7">
    <source>
        <dbReference type="RuleBase" id="RU368100"/>
    </source>
</evidence>
<feature type="compositionally biased region" description="Basic residues" evidence="8">
    <location>
        <begin position="117"/>
        <end position="138"/>
    </location>
</feature>
<dbReference type="GO" id="GO:0008312">
    <property type="term" value="F:7S RNA binding"/>
    <property type="evidence" value="ECO:0007669"/>
    <property type="project" value="UniProtKB-UniRule"/>
</dbReference>
<feature type="compositionally biased region" description="Polar residues" evidence="8">
    <location>
        <begin position="41"/>
        <end position="51"/>
    </location>
</feature>
<comment type="similarity">
    <text evidence="2 7">Belongs to the SRP14 family.</text>
</comment>
<evidence type="ECO:0000313" key="9">
    <source>
        <dbReference type="EMBL" id="EMF12499.1"/>
    </source>
</evidence>
<dbReference type="EMBL" id="KB456264">
    <property type="protein sequence ID" value="EMF12499.1"/>
    <property type="molecule type" value="Genomic_DNA"/>
</dbReference>
<keyword evidence="3 7" id="KW-0963">Cytoplasm</keyword>
<dbReference type="InterPro" id="IPR009018">
    <property type="entry name" value="Signal_recog_particle_SRP9/14"/>
</dbReference>
<keyword evidence="10" id="KW-1185">Reference proteome</keyword>
<comment type="function">
    <text evidence="7">Component of the signal recognition particle (SRP) complex, a ribonucleoprotein complex that mediates the cotranslational targeting of secretory and membrane proteins to the endoplasmic reticulum (ER).</text>
</comment>
<dbReference type="HOGENOM" id="CLU_094309_1_0_1"/>
<dbReference type="AlphaFoldDB" id="M3D3L9"/>
<evidence type="ECO:0000256" key="3">
    <source>
        <dbReference type="ARBA" id="ARBA00022490"/>
    </source>
</evidence>
<dbReference type="InterPro" id="IPR003210">
    <property type="entry name" value="Signal_recog_particle_SRP14"/>
</dbReference>
<evidence type="ECO:0000256" key="8">
    <source>
        <dbReference type="SAM" id="MobiDB-lite"/>
    </source>
</evidence>
<evidence type="ECO:0000256" key="6">
    <source>
        <dbReference type="ARBA" id="ARBA00023274"/>
    </source>
</evidence>
<keyword evidence="5 7" id="KW-0733">Signal recognition particle</keyword>
<name>M3D3L9_SPHMS</name>
<comment type="subcellular location">
    <subcellularLocation>
        <location evidence="1 7">Cytoplasm</location>
    </subcellularLocation>
</comment>
<dbReference type="PANTHER" id="PTHR12013">
    <property type="entry name" value="SIGNAL RECOGNITION PARTICLE 14 KD PROTEIN"/>
    <property type="match status" value="1"/>
</dbReference>
<comment type="subunit">
    <text evidence="7">Component of a fungal signal recognition particle (SRP) complex that consists of a 7SL RNA molecule (scR1) and at least six protein subunits: SRP72, SRP68, SRP54, SEC65, SRP21 and SRP14.</text>
</comment>
<accession>M3D3L9</accession>
<evidence type="ECO:0000313" key="10">
    <source>
        <dbReference type="Proteomes" id="UP000016931"/>
    </source>
</evidence>
<dbReference type="GeneID" id="27907527"/>
<dbReference type="OrthoDB" id="19209at2759"/>
<feature type="region of interest" description="Disordered" evidence="8">
    <location>
        <begin position="116"/>
        <end position="138"/>
    </location>
</feature>
<dbReference type="GO" id="GO:0006614">
    <property type="term" value="P:SRP-dependent cotranslational protein targeting to membrane"/>
    <property type="evidence" value="ECO:0007669"/>
    <property type="project" value="UniProtKB-UniRule"/>
</dbReference>
<proteinExistence type="inferred from homology"/>
<dbReference type="RefSeq" id="XP_016760620.1">
    <property type="nucleotide sequence ID" value="XM_016910390.1"/>
</dbReference>
<dbReference type="GO" id="GO:0030942">
    <property type="term" value="F:endoplasmic reticulum signal peptide binding"/>
    <property type="evidence" value="ECO:0007669"/>
    <property type="project" value="UniProtKB-UniRule"/>
</dbReference>
<evidence type="ECO:0000256" key="2">
    <source>
        <dbReference type="ARBA" id="ARBA00010349"/>
    </source>
</evidence>
<feature type="region of interest" description="Disordered" evidence="8">
    <location>
        <begin position="41"/>
        <end position="65"/>
    </location>
</feature>
<sequence>MAKAHLGNDEFFTKLTSLIAKTQEKGHGSIFLTQKRLTYPASTPVNPSQTLDPLHDLNPPSDPLPIIIRATDGKSQSKDSKKTTAQKIKLSTIVQPDDLESFFAKYAEVCKTGMQSLKKRDRSKRKKVKGKAASASKK</sequence>
<keyword evidence="6 7" id="KW-0687">Ribonucleoprotein</keyword>
<evidence type="ECO:0000256" key="4">
    <source>
        <dbReference type="ARBA" id="ARBA00022884"/>
    </source>
</evidence>
<dbReference type="Gene3D" id="3.30.720.10">
    <property type="entry name" value="Signal recognition particle alu RNA binding heterodimer, srp9/1"/>
    <property type="match status" value="1"/>
</dbReference>
<gene>
    <name evidence="9" type="ORF">SEPMUDRAFT_85559</name>
</gene>
<protein>
    <recommendedName>
        <fullName evidence="7">Signal recognition particle subunit SRP14</fullName>
    </recommendedName>
    <alternativeName>
        <fullName evidence="7">Signal recognition particle 14 kDa protein</fullName>
    </alternativeName>
</protein>
<dbReference type="OMA" id="NAPNPKT"/>
<organism evidence="9 10">
    <name type="scientific">Sphaerulina musiva (strain SO2202)</name>
    <name type="common">Poplar stem canker fungus</name>
    <name type="synonym">Septoria musiva</name>
    <dbReference type="NCBI Taxonomy" id="692275"/>
    <lineage>
        <taxon>Eukaryota</taxon>
        <taxon>Fungi</taxon>
        <taxon>Dikarya</taxon>
        <taxon>Ascomycota</taxon>
        <taxon>Pezizomycotina</taxon>
        <taxon>Dothideomycetes</taxon>
        <taxon>Dothideomycetidae</taxon>
        <taxon>Mycosphaerellales</taxon>
        <taxon>Mycosphaerellaceae</taxon>
        <taxon>Sphaerulina</taxon>
    </lineage>
</organism>
<keyword evidence="4 7" id="KW-0694">RNA-binding</keyword>
<reference evidence="9 10" key="1">
    <citation type="journal article" date="2012" name="PLoS Pathog.">
        <title>Diverse lifestyles and strategies of plant pathogenesis encoded in the genomes of eighteen Dothideomycetes fungi.</title>
        <authorList>
            <person name="Ohm R.A."/>
            <person name="Feau N."/>
            <person name="Henrissat B."/>
            <person name="Schoch C.L."/>
            <person name="Horwitz B.A."/>
            <person name="Barry K.W."/>
            <person name="Condon B.J."/>
            <person name="Copeland A.C."/>
            <person name="Dhillon B."/>
            <person name="Glaser F."/>
            <person name="Hesse C.N."/>
            <person name="Kosti I."/>
            <person name="LaButti K."/>
            <person name="Lindquist E.A."/>
            <person name="Lucas S."/>
            <person name="Salamov A.A."/>
            <person name="Bradshaw R.E."/>
            <person name="Ciuffetti L."/>
            <person name="Hamelin R.C."/>
            <person name="Kema G.H.J."/>
            <person name="Lawrence C."/>
            <person name="Scott J.A."/>
            <person name="Spatafora J.W."/>
            <person name="Turgeon B.G."/>
            <person name="de Wit P.J.G.M."/>
            <person name="Zhong S."/>
            <person name="Goodwin S.B."/>
            <person name="Grigoriev I.V."/>
        </authorList>
    </citation>
    <scope>NUCLEOTIDE SEQUENCE [LARGE SCALE GENOMIC DNA]</scope>
    <source>
        <strain evidence="9 10">SO2202</strain>
    </source>
</reference>
<dbReference type="Pfam" id="PF02290">
    <property type="entry name" value="SRP14"/>
    <property type="match status" value="1"/>
</dbReference>
<dbReference type="STRING" id="692275.M3D3L9"/>